<feature type="domain" description="PAS" evidence="10">
    <location>
        <begin position="329"/>
        <end position="399"/>
    </location>
</feature>
<dbReference type="PROSITE" id="PS50110">
    <property type="entry name" value="RESPONSE_REGULATORY"/>
    <property type="match status" value="1"/>
</dbReference>
<evidence type="ECO:0000259" key="10">
    <source>
        <dbReference type="PROSITE" id="PS50112"/>
    </source>
</evidence>
<dbReference type="CDD" id="cd00156">
    <property type="entry name" value="REC"/>
    <property type="match status" value="1"/>
</dbReference>
<dbReference type="EC" id="2.7.13.3" evidence="2"/>
<sequence length="832" mass="93189">MFSSQSQPEMNNDRRITPKDILDKFRLLEKRVLRSQEGLEQLSAFIEELPIGILDFDLETKRVVGLNRALRDLSGYEVHEAASMAPKDFLAPECMDLMKNRVARSLKGENISEHSEYAFYTKSGKKLWCQLAQRLILKNGKPWRILAVVQDITYRKRLEKARQEGEEKFRNILENTQDCFYQTDIHGNLIWTSPATAKLLDYALDEVIGKNVARTFYARPEDRERLLETMRSSGKVSDYEVLLQRKDGTTVWVSTNSQYYTDENGVIQGVEGVFRDISAQRRAEKQLREAHAQLEQRVAERTRDLEEINRDLKEEIARRRTSEKALNDSENKYRTILENIEDGYYEVDLKGNFTFFNAAMARILDCTPDELQNLNYRKLADKETAGKVFQVFSKVFKTGKPFKSADYQLVKKDGTRALLNISVSLIRDMDGGNTGFRGVVRDISERNAAEEEKRDLELKLLQAQKMEAMGTLAGGVAHDFNNLLMGLQGNVSLILLELGKDHPTYERLKKLEGFIKDATGLTRQLLGFARGGKYEVTTTDINQLIAKTLEIFGRTRKGIRISKALGDVCPVDVDQGQIEQVLLNLYVNAGQAMPKGGNLKVSTRNVHLDETFVAPHGLKKGRFVKTSVTDTGIGMDLATQQKVFDPFFTTKDIGRGTGLGLSSAYGIMKNHGGVINVVSKPGKGSTFNIYLPASESSVQEASPEAEGVEYGVGTVLLVDDEEVVLRAGQEILKILGYTALVANRGRKAIEIVKAMQGKIDLVILDLIMPDLHGGEVFDVIREINPKIKVLLSSGYSLDGQAAEIMARGCEAFIQKPFTVEALSQKIKAVIGS</sequence>
<feature type="modified residue" description="4-aspartylphosphate" evidence="6">
    <location>
        <position position="765"/>
    </location>
</feature>
<gene>
    <name evidence="12" type="ORF">SAMN02745216_00045</name>
</gene>
<evidence type="ECO:0000256" key="3">
    <source>
        <dbReference type="ARBA" id="ARBA00022553"/>
    </source>
</evidence>
<dbReference type="NCBIfam" id="TIGR00229">
    <property type="entry name" value="sensory_box"/>
    <property type="match status" value="3"/>
</dbReference>
<dbReference type="Pfam" id="PF00989">
    <property type="entry name" value="PAS"/>
    <property type="match status" value="3"/>
</dbReference>
<dbReference type="AlphaFoldDB" id="A0A1M6BQV9"/>
<dbReference type="PROSITE" id="PS50109">
    <property type="entry name" value="HIS_KIN"/>
    <property type="match status" value="1"/>
</dbReference>
<evidence type="ECO:0000256" key="4">
    <source>
        <dbReference type="ARBA" id="ARBA00022679"/>
    </source>
</evidence>
<dbReference type="CDD" id="cd00130">
    <property type="entry name" value="PAS"/>
    <property type="match status" value="3"/>
</dbReference>
<dbReference type="InterPro" id="IPR004358">
    <property type="entry name" value="Sig_transdc_His_kin-like_C"/>
</dbReference>
<dbReference type="InterPro" id="IPR003594">
    <property type="entry name" value="HATPase_dom"/>
</dbReference>
<dbReference type="PANTHER" id="PTHR43304">
    <property type="entry name" value="PHYTOCHROME-LIKE PROTEIN CPH1"/>
    <property type="match status" value="1"/>
</dbReference>
<dbReference type="Proteomes" id="UP000183994">
    <property type="component" value="Unassembled WGS sequence"/>
</dbReference>
<dbReference type="Gene3D" id="3.30.450.20">
    <property type="entry name" value="PAS domain"/>
    <property type="match status" value="3"/>
</dbReference>
<dbReference type="SUPFAM" id="SSF55785">
    <property type="entry name" value="PYP-like sensor domain (PAS domain)"/>
    <property type="match status" value="3"/>
</dbReference>
<dbReference type="InterPro" id="IPR000700">
    <property type="entry name" value="PAS-assoc_C"/>
</dbReference>
<dbReference type="Pfam" id="PF00072">
    <property type="entry name" value="Response_reg"/>
    <property type="match status" value="1"/>
</dbReference>
<keyword evidence="7" id="KW-0175">Coiled coil</keyword>
<accession>A0A1M6BQV9</accession>
<evidence type="ECO:0000256" key="7">
    <source>
        <dbReference type="SAM" id="Coils"/>
    </source>
</evidence>
<dbReference type="InterPro" id="IPR001789">
    <property type="entry name" value="Sig_transdc_resp-reg_receiver"/>
</dbReference>
<feature type="domain" description="PAC" evidence="11">
    <location>
        <begin position="403"/>
        <end position="455"/>
    </location>
</feature>
<dbReference type="InterPro" id="IPR036890">
    <property type="entry name" value="HATPase_C_sf"/>
</dbReference>
<evidence type="ECO:0000256" key="2">
    <source>
        <dbReference type="ARBA" id="ARBA00012438"/>
    </source>
</evidence>
<comment type="catalytic activity">
    <reaction evidence="1">
        <text>ATP + protein L-histidine = ADP + protein N-phospho-L-histidine.</text>
        <dbReference type="EC" id="2.7.13.3"/>
    </reaction>
</comment>
<dbReference type="SMART" id="SM00448">
    <property type="entry name" value="REC"/>
    <property type="match status" value="1"/>
</dbReference>
<dbReference type="SUPFAM" id="SSF55874">
    <property type="entry name" value="ATPase domain of HSP90 chaperone/DNA topoisomerase II/histidine kinase"/>
    <property type="match status" value="1"/>
</dbReference>
<feature type="coiled-coil region" evidence="7">
    <location>
        <begin position="277"/>
        <end position="332"/>
    </location>
</feature>
<dbReference type="EMBL" id="FQZU01000001">
    <property type="protein sequence ID" value="SHI50953.1"/>
    <property type="molecule type" value="Genomic_DNA"/>
</dbReference>
<dbReference type="Gene3D" id="3.30.565.10">
    <property type="entry name" value="Histidine kinase-like ATPase, C-terminal domain"/>
    <property type="match status" value="1"/>
</dbReference>
<dbReference type="GO" id="GO:0000155">
    <property type="term" value="F:phosphorelay sensor kinase activity"/>
    <property type="evidence" value="ECO:0007669"/>
    <property type="project" value="InterPro"/>
</dbReference>
<evidence type="ECO:0000313" key="12">
    <source>
        <dbReference type="EMBL" id="SHI50953.1"/>
    </source>
</evidence>
<dbReference type="STRING" id="1121393.SAMN02745216_00045"/>
<evidence type="ECO:0000259" key="8">
    <source>
        <dbReference type="PROSITE" id="PS50109"/>
    </source>
</evidence>
<dbReference type="Pfam" id="PF02518">
    <property type="entry name" value="HATPase_c"/>
    <property type="match status" value="1"/>
</dbReference>
<dbReference type="GO" id="GO:0006355">
    <property type="term" value="P:regulation of DNA-templated transcription"/>
    <property type="evidence" value="ECO:0007669"/>
    <property type="project" value="InterPro"/>
</dbReference>
<feature type="coiled-coil region" evidence="7">
    <location>
        <begin position="439"/>
        <end position="466"/>
    </location>
</feature>
<protein>
    <recommendedName>
        <fullName evidence="2">histidine kinase</fullName>
        <ecNumber evidence="2">2.7.13.3</ecNumber>
    </recommendedName>
</protein>
<evidence type="ECO:0000256" key="5">
    <source>
        <dbReference type="ARBA" id="ARBA00022777"/>
    </source>
</evidence>
<keyword evidence="13" id="KW-1185">Reference proteome</keyword>
<dbReference type="PROSITE" id="PS50112">
    <property type="entry name" value="PAS"/>
    <property type="match status" value="3"/>
</dbReference>
<evidence type="ECO:0000256" key="6">
    <source>
        <dbReference type="PROSITE-ProRule" id="PRU00169"/>
    </source>
</evidence>
<dbReference type="InterPro" id="IPR013767">
    <property type="entry name" value="PAS_fold"/>
</dbReference>
<name>A0A1M6BQV9_9BACT</name>
<evidence type="ECO:0000256" key="1">
    <source>
        <dbReference type="ARBA" id="ARBA00000085"/>
    </source>
</evidence>
<evidence type="ECO:0000313" key="13">
    <source>
        <dbReference type="Proteomes" id="UP000183994"/>
    </source>
</evidence>
<organism evidence="12 13">
    <name type="scientific">Desulfatibacillum alkenivorans DSM 16219</name>
    <dbReference type="NCBI Taxonomy" id="1121393"/>
    <lineage>
        <taxon>Bacteria</taxon>
        <taxon>Pseudomonadati</taxon>
        <taxon>Thermodesulfobacteriota</taxon>
        <taxon>Desulfobacteria</taxon>
        <taxon>Desulfobacterales</taxon>
        <taxon>Desulfatibacillaceae</taxon>
        <taxon>Desulfatibacillum</taxon>
    </lineage>
</organism>
<dbReference type="InterPro" id="IPR011006">
    <property type="entry name" value="CheY-like_superfamily"/>
</dbReference>
<dbReference type="Gene3D" id="3.40.50.2300">
    <property type="match status" value="1"/>
</dbReference>
<proteinExistence type="predicted"/>
<dbReference type="PRINTS" id="PR00344">
    <property type="entry name" value="BCTRLSENSOR"/>
</dbReference>
<dbReference type="PROSITE" id="PS50113">
    <property type="entry name" value="PAC"/>
    <property type="match status" value="3"/>
</dbReference>
<dbReference type="InterPro" id="IPR000014">
    <property type="entry name" value="PAS"/>
</dbReference>
<evidence type="ECO:0000259" key="11">
    <source>
        <dbReference type="PROSITE" id="PS50113"/>
    </source>
</evidence>
<dbReference type="SMART" id="SM00091">
    <property type="entry name" value="PAS"/>
    <property type="match status" value="3"/>
</dbReference>
<dbReference type="InterPro" id="IPR003661">
    <property type="entry name" value="HisK_dim/P_dom"/>
</dbReference>
<dbReference type="InterPro" id="IPR036097">
    <property type="entry name" value="HisK_dim/P_sf"/>
</dbReference>
<dbReference type="SUPFAM" id="SSF47384">
    <property type="entry name" value="Homodimeric domain of signal transducing histidine kinase"/>
    <property type="match status" value="1"/>
</dbReference>
<dbReference type="Gene3D" id="1.10.287.130">
    <property type="match status" value="1"/>
</dbReference>
<feature type="domain" description="PAC" evidence="11">
    <location>
        <begin position="113"/>
        <end position="164"/>
    </location>
</feature>
<dbReference type="SMART" id="SM00387">
    <property type="entry name" value="HATPase_c"/>
    <property type="match status" value="1"/>
</dbReference>
<dbReference type="SMART" id="SM00086">
    <property type="entry name" value="PAC"/>
    <property type="match status" value="3"/>
</dbReference>
<feature type="domain" description="PAS" evidence="10">
    <location>
        <begin position="38"/>
        <end position="109"/>
    </location>
</feature>
<dbReference type="InterPro" id="IPR005467">
    <property type="entry name" value="His_kinase_dom"/>
</dbReference>
<dbReference type="PANTHER" id="PTHR43304:SF1">
    <property type="entry name" value="PAC DOMAIN-CONTAINING PROTEIN"/>
    <property type="match status" value="1"/>
</dbReference>
<dbReference type="SUPFAM" id="SSF52172">
    <property type="entry name" value="CheY-like"/>
    <property type="match status" value="1"/>
</dbReference>
<feature type="domain" description="Histidine kinase" evidence="8">
    <location>
        <begin position="475"/>
        <end position="695"/>
    </location>
</feature>
<dbReference type="InterPro" id="IPR052162">
    <property type="entry name" value="Sensor_kinase/Photoreceptor"/>
</dbReference>
<dbReference type="InterPro" id="IPR001610">
    <property type="entry name" value="PAC"/>
</dbReference>
<keyword evidence="5" id="KW-0418">Kinase</keyword>
<feature type="domain" description="Response regulatory" evidence="9">
    <location>
        <begin position="714"/>
        <end position="830"/>
    </location>
</feature>
<reference evidence="13" key="1">
    <citation type="submission" date="2016-11" db="EMBL/GenBank/DDBJ databases">
        <authorList>
            <person name="Varghese N."/>
            <person name="Submissions S."/>
        </authorList>
    </citation>
    <scope>NUCLEOTIDE SEQUENCE [LARGE SCALE GENOMIC DNA]</scope>
    <source>
        <strain evidence="13">DSM 16219</strain>
    </source>
</reference>
<feature type="domain" description="PAS" evidence="10">
    <location>
        <begin position="165"/>
        <end position="237"/>
    </location>
</feature>
<keyword evidence="3 6" id="KW-0597">Phosphoprotein</keyword>
<dbReference type="CDD" id="cd00082">
    <property type="entry name" value="HisKA"/>
    <property type="match status" value="1"/>
</dbReference>
<dbReference type="InterPro" id="IPR035965">
    <property type="entry name" value="PAS-like_dom_sf"/>
</dbReference>
<feature type="domain" description="PAC" evidence="11">
    <location>
        <begin position="237"/>
        <end position="289"/>
    </location>
</feature>
<evidence type="ECO:0000259" key="9">
    <source>
        <dbReference type="PROSITE" id="PS50110"/>
    </source>
</evidence>
<keyword evidence="4" id="KW-0808">Transferase</keyword>